<sequence length="348" mass="39517">MSTPASYSSTSSSSPRSDPDSSGNPTTASPHFPLPQLPCEIRLKIWSCAVEPRVVILDDLVQVAGSYPIPPVTQLNAESRAESRSGYEAIGRGSHLHFARDILVCDPNISDQGSNKPLEDLAPRVRRLAFWDCFPDDGRVDGFCRYSDYLATWYPQESFGKVHFDKFWFPNLEDLWIIKVGEVDRSWKVAVDRDMPVDVRARNTARQFRYWVEDNIVEIAPLDLDDADTKLVLQDGRCGKVDCQELNRRRPKMVSKVIFVDDLYESRDDSNDSRGWKRIQPWSAAAAEPEDTEKDGSENRMRWIIVERILTFSLRWEADDGLLSRGRVNEGLRGGRRLATGPPLEGLE</sequence>
<feature type="domain" description="2EXR" evidence="2">
    <location>
        <begin position="35"/>
        <end position="99"/>
    </location>
</feature>
<reference evidence="3 4" key="1">
    <citation type="journal article" date="2016" name="Sci. Rep.">
        <title>Insights into Adaptations to a Near-Obligate Nematode Endoparasitic Lifestyle from the Finished Genome of Drechmeria coniospora.</title>
        <authorList>
            <person name="Zhang L."/>
            <person name="Zhou Z."/>
            <person name="Guo Q."/>
            <person name="Fokkens L."/>
            <person name="Miskei M."/>
            <person name="Pocsi I."/>
            <person name="Zhang W."/>
            <person name="Chen M."/>
            <person name="Wang L."/>
            <person name="Sun Y."/>
            <person name="Donzelli B.G."/>
            <person name="Gibson D.M."/>
            <person name="Nelson D.R."/>
            <person name="Luo J.G."/>
            <person name="Rep M."/>
            <person name="Liu H."/>
            <person name="Yang S."/>
            <person name="Wang J."/>
            <person name="Krasnoff S.B."/>
            <person name="Xu Y."/>
            <person name="Molnar I."/>
            <person name="Lin M."/>
        </authorList>
    </citation>
    <scope>NUCLEOTIDE SEQUENCE [LARGE SCALE GENOMIC DNA]</scope>
    <source>
        <strain evidence="3 4">ARSEF 6962</strain>
    </source>
</reference>
<dbReference type="GeneID" id="63717514"/>
<evidence type="ECO:0000313" key="4">
    <source>
        <dbReference type="Proteomes" id="UP000076580"/>
    </source>
</evidence>
<organism evidence="3 4">
    <name type="scientific">Drechmeria coniospora</name>
    <name type="common">Nematophagous fungus</name>
    <name type="synonym">Meria coniospora</name>
    <dbReference type="NCBI Taxonomy" id="98403"/>
    <lineage>
        <taxon>Eukaryota</taxon>
        <taxon>Fungi</taxon>
        <taxon>Dikarya</taxon>
        <taxon>Ascomycota</taxon>
        <taxon>Pezizomycotina</taxon>
        <taxon>Sordariomycetes</taxon>
        <taxon>Hypocreomycetidae</taxon>
        <taxon>Hypocreales</taxon>
        <taxon>Ophiocordycipitaceae</taxon>
        <taxon>Drechmeria</taxon>
    </lineage>
</organism>
<name>A0A151GL87_DRECN</name>
<feature type="region of interest" description="Disordered" evidence="1">
    <location>
        <begin position="1"/>
        <end position="31"/>
    </location>
</feature>
<gene>
    <name evidence="3" type="ORF">DCS_04871</name>
</gene>
<evidence type="ECO:0000256" key="1">
    <source>
        <dbReference type="SAM" id="MobiDB-lite"/>
    </source>
</evidence>
<dbReference type="AlphaFoldDB" id="A0A151GL87"/>
<dbReference type="Proteomes" id="UP000076580">
    <property type="component" value="Chromosome 02"/>
</dbReference>
<evidence type="ECO:0000259" key="2">
    <source>
        <dbReference type="Pfam" id="PF20150"/>
    </source>
</evidence>
<proteinExistence type="predicted"/>
<dbReference type="InterPro" id="IPR045518">
    <property type="entry name" value="2EXR"/>
</dbReference>
<accession>A0A151GL87</accession>
<dbReference type="InParanoid" id="A0A151GL87"/>
<dbReference type="Pfam" id="PF20150">
    <property type="entry name" value="2EXR"/>
    <property type="match status" value="1"/>
</dbReference>
<feature type="compositionally biased region" description="Low complexity" evidence="1">
    <location>
        <begin position="1"/>
        <end position="22"/>
    </location>
</feature>
<comment type="caution">
    <text evidence="3">The sequence shown here is derived from an EMBL/GenBank/DDBJ whole genome shotgun (WGS) entry which is preliminary data.</text>
</comment>
<protein>
    <recommendedName>
        <fullName evidence="2">2EXR domain-containing protein</fullName>
    </recommendedName>
</protein>
<keyword evidence="4" id="KW-1185">Reference proteome</keyword>
<evidence type="ECO:0000313" key="3">
    <source>
        <dbReference type="EMBL" id="KYK57858.1"/>
    </source>
</evidence>
<dbReference type="EMBL" id="LAYC01000002">
    <property type="protein sequence ID" value="KYK57858.1"/>
    <property type="molecule type" value="Genomic_DNA"/>
</dbReference>
<dbReference type="RefSeq" id="XP_040657210.1">
    <property type="nucleotide sequence ID" value="XM_040802177.1"/>
</dbReference>